<evidence type="ECO:0000259" key="24">
    <source>
        <dbReference type="PROSITE" id="PS50011"/>
    </source>
</evidence>
<keyword evidence="13" id="KW-0418">Kinase</keyword>
<dbReference type="InterPro" id="IPR000719">
    <property type="entry name" value="Prot_kinase_dom"/>
</dbReference>
<dbReference type="InterPro" id="IPR008271">
    <property type="entry name" value="Ser/Thr_kinase_AS"/>
</dbReference>
<feature type="transmembrane region" description="Helical" evidence="22">
    <location>
        <begin position="296"/>
        <end position="317"/>
    </location>
</feature>
<dbReference type="PROSITE" id="PS50011">
    <property type="entry name" value="PROTEIN_KINASE_DOM"/>
    <property type="match status" value="1"/>
</dbReference>
<feature type="chain" id="PRO_5026888566" description="non-specific serine/threonine protein kinase" evidence="23">
    <location>
        <begin position="24"/>
        <end position="666"/>
    </location>
</feature>
<evidence type="ECO:0000256" key="15">
    <source>
        <dbReference type="ARBA" id="ARBA00022989"/>
    </source>
</evidence>
<sequence length="666" mass="73870">MAASILFITFFSSLVFLSVQTLSQHHDEFYYLGFNGATNIILKEFAEIENNGMLRLTNHSESITGQAFYSSPFQFKNSSAGGGTAFSFSTCFAFCINAENENFSGHGLTFAVVPSKDIRGSPQMFLGLFNESSNNGNSSNHVFAVEFDTNKDSATKDTDANHVGIDINSLISKESATAQYLDEKGELKDLKLISGVAVKVWIDYDSTQNILNVTISPFSSKPRRPLLSYGVDLSSIFDEEMYIGFSASTGRLASSQSILGWSFAINGQARDLDLSLLPSPPAPVKKKTEARIGVPVYVSVSVSVFVISVFAIAIFLFRNYKKSEGIEAWELQIGPHRYPYRELEKATRRFSERELLGQGGFGKVYRGILPISKTDVAVKRISHDSKQGLREFVTEISTIGMLRHRNLVQLLGWCRRRQDLLLVYEFMANGSLDKYLFDDPKSTLNWEQRFRVLKGVASALLYLHEGYERVVIHRDVKASNVLLDGELKGRLGDFGLARVYEHGSDPDTTRVVGTLGYVAPELPRTGKATTSSDVYAFGAVMLEVACGRRPVEVKALPEEMTLVDWVWEKFREGRVLDAVDPKLQGDYDEIEAAMVLKLGVMCSNNEPKQRPSMRQVVRCLDGEIGVTDEWKAPGGGGINRCAAGDFLISFTSTSMSEESSFNKLSE</sequence>
<evidence type="ECO:0000256" key="16">
    <source>
        <dbReference type="ARBA" id="ARBA00023136"/>
    </source>
</evidence>
<dbReference type="GO" id="GO:0006952">
    <property type="term" value="P:defense response"/>
    <property type="evidence" value="ECO:0007669"/>
    <property type="project" value="UniProtKB-ARBA"/>
</dbReference>
<dbReference type="Proteomes" id="UP000504603">
    <property type="component" value="Unplaced"/>
</dbReference>
<reference evidence="26" key="1">
    <citation type="submission" date="2025-08" db="UniProtKB">
        <authorList>
            <consortium name="RefSeq"/>
        </authorList>
    </citation>
    <scope>IDENTIFICATION</scope>
    <source>
        <strain evidence="26">OHB3-1</strain>
    </source>
</reference>
<evidence type="ECO:0000256" key="14">
    <source>
        <dbReference type="ARBA" id="ARBA00022840"/>
    </source>
</evidence>
<dbReference type="FunFam" id="3.30.200.20:FF:000112">
    <property type="entry name" value="Lectin-domain containing receptor kinase A4.3"/>
    <property type="match status" value="1"/>
</dbReference>
<evidence type="ECO:0000256" key="7">
    <source>
        <dbReference type="ARBA" id="ARBA00022527"/>
    </source>
</evidence>
<evidence type="ECO:0000256" key="1">
    <source>
        <dbReference type="ARBA" id="ARBA00004251"/>
    </source>
</evidence>
<name>A0A6J1CRF8_MOMCH</name>
<evidence type="ECO:0000256" key="13">
    <source>
        <dbReference type="ARBA" id="ARBA00022777"/>
    </source>
</evidence>
<evidence type="ECO:0000256" key="20">
    <source>
        <dbReference type="ARBA" id="ARBA00048679"/>
    </source>
</evidence>
<protein>
    <recommendedName>
        <fullName evidence="5">non-specific serine/threonine protein kinase</fullName>
        <ecNumber evidence="5">2.7.11.1</ecNumber>
    </recommendedName>
</protein>
<dbReference type="AlphaFoldDB" id="A0A6J1CRF8"/>
<evidence type="ECO:0000256" key="8">
    <source>
        <dbReference type="ARBA" id="ARBA00022679"/>
    </source>
</evidence>
<dbReference type="GO" id="GO:0005886">
    <property type="term" value="C:plasma membrane"/>
    <property type="evidence" value="ECO:0007669"/>
    <property type="project" value="UniProtKB-SubCell"/>
</dbReference>
<dbReference type="GeneID" id="111013577"/>
<dbReference type="CDD" id="cd14066">
    <property type="entry name" value="STKc_IRAK"/>
    <property type="match status" value="1"/>
</dbReference>
<evidence type="ECO:0000256" key="23">
    <source>
        <dbReference type="SAM" id="SignalP"/>
    </source>
</evidence>
<dbReference type="RefSeq" id="XP_022143733.1">
    <property type="nucleotide sequence ID" value="XM_022288041.1"/>
</dbReference>
<evidence type="ECO:0000256" key="5">
    <source>
        <dbReference type="ARBA" id="ARBA00012513"/>
    </source>
</evidence>
<evidence type="ECO:0000256" key="17">
    <source>
        <dbReference type="ARBA" id="ARBA00023170"/>
    </source>
</evidence>
<dbReference type="SUPFAM" id="SSF49899">
    <property type="entry name" value="Concanavalin A-like lectins/glucanases"/>
    <property type="match status" value="1"/>
</dbReference>
<evidence type="ECO:0000256" key="21">
    <source>
        <dbReference type="PROSITE-ProRule" id="PRU10141"/>
    </source>
</evidence>
<evidence type="ECO:0000256" key="11">
    <source>
        <dbReference type="ARBA" id="ARBA00022734"/>
    </source>
</evidence>
<evidence type="ECO:0000256" key="12">
    <source>
        <dbReference type="ARBA" id="ARBA00022741"/>
    </source>
</evidence>
<dbReference type="CDD" id="cd06899">
    <property type="entry name" value="lectin_legume_LecRK_Arcelin_ConA"/>
    <property type="match status" value="1"/>
</dbReference>
<dbReference type="KEGG" id="mcha:111013577"/>
<dbReference type="InterPro" id="IPR013320">
    <property type="entry name" value="ConA-like_dom_sf"/>
</dbReference>
<dbReference type="InterPro" id="IPR001245">
    <property type="entry name" value="Ser-Thr/Tyr_kinase_cat_dom"/>
</dbReference>
<evidence type="ECO:0000256" key="2">
    <source>
        <dbReference type="ARBA" id="ARBA00007606"/>
    </source>
</evidence>
<dbReference type="InterPro" id="IPR050528">
    <property type="entry name" value="L-type_Lectin-RKs"/>
</dbReference>
<feature type="domain" description="Protein kinase" evidence="24">
    <location>
        <begin position="350"/>
        <end position="624"/>
    </location>
</feature>
<dbReference type="PANTHER" id="PTHR27007">
    <property type="match status" value="1"/>
</dbReference>
<dbReference type="Pfam" id="PF07714">
    <property type="entry name" value="PK_Tyr_Ser-Thr"/>
    <property type="match status" value="1"/>
</dbReference>
<dbReference type="PROSITE" id="PS00108">
    <property type="entry name" value="PROTEIN_KINASE_ST"/>
    <property type="match status" value="1"/>
</dbReference>
<dbReference type="EC" id="2.7.11.1" evidence="5"/>
<gene>
    <name evidence="26" type="primary">LOC111013577</name>
</gene>
<comment type="similarity">
    <text evidence="4">In the C-terminal section; belongs to the protein kinase superfamily. Ser/Thr protein kinase family.</text>
</comment>
<organism evidence="25 26">
    <name type="scientific">Momordica charantia</name>
    <name type="common">Bitter gourd</name>
    <name type="synonym">Balsam pear</name>
    <dbReference type="NCBI Taxonomy" id="3673"/>
    <lineage>
        <taxon>Eukaryota</taxon>
        <taxon>Viridiplantae</taxon>
        <taxon>Streptophyta</taxon>
        <taxon>Embryophyta</taxon>
        <taxon>Tracheophyta</taxon>
        <taxon>Spermatophyta</taxon>
        <taxon>Magnoliopsida</taxon>
        <taxon>eudicotyledons</taxon>
        <taxon>Gunneridae</taxon>
        <taxon>Pentapetalae</taxon>
        <taxon>rosids</taxon>
        <taxon>fabids</taxon>
        <taxon>Cucurbitales</taxon>
        <taxon>Cucurbitaceae</taxon>
        <taxon>Momordiceae</taxon>
        <taxon>Momordica</taxon>
    </lineage>
</organism>
<feature type="binding site" evidence="21">
    <location>
        <position position="379"/>
    </location>
    <ligand>
        <name>ATP</name>
        <dbReference type="ChEBI" id="CHEBI:30616"/>
    </ligand>
</feature>
<evidence type="ECO:0000256" key="18">
    <source>
        <dbReference type="ARBA" id="ARBA00023180"/>
    </source>
</evidence>
<comment type="similarity">
    <text evidence="2">Belongs to the leguminous lectin family.</text>
</comment>
<comment type="subcellular location">
    <subcellularLocation>
        <location evidence="1">Cell membrane</location>
        <topology evidence="1">Single-pass type I membrane protein</topology>
    </subcellularLocation>
</comment>
<keyword evidence="18" id="KW-0325">Glycoprotein</keyword>
<dbReference type="GO" id="GO:0051707">
    <property type="term" value="P:response to other organism"/>
    <property type="evidence" value="ECO:0007669"/>
    <property type="project" value="UniProtKB-ARBA"/>
</dbReference>
<dbReference type="InterPro" id="IPR001220">
    <property type="entry name" value="Legume_lectin_dom"/>
</dbReference>
<dbReference type="GO" id="GO:0030246">
    <property type="term" value="F:carbohydrate binding"/>
    <property type="evidence" value="ECO:0007669"/>
    <property type="project" value="UniProtKB-KW"/>
</dbReference>
<dbReference type="InterPro" id="IPR017441">
    <property type="entry name" value="Protein_kinase_ATP_BS"/>
</dbReference>
<comment type="catalytic activity">
    <reaction evidence="20">
        <text>L-seryl-[protein] + ATP = O-phospho-L-seryl-[protein] + ADP + H(+)</text>
        <dbReference type="Rhea" id="RHEA:17989"/>
        <dbReference type="Rhea" id="RHEA-COMP:9863"/>
        <dbReference type="Rhea" id="RHEA-COMP:11604"/>
        <dbReference type="ChEBI" id="CHEBI:15378"/>
        <dbReference type="ChEBI" id="CHEBI:29999"/>
        <dbReference type="ChEBI" id="CHEBI:30616"/>
        <dbReference type="ChEBI" id="CHEBI:83421"/>
        <dbReference type="ChEBI" id="CHEBI:456216"/>
        <dbReference type="EC" id="2.7.11.1"/>
    </reaction>
</comment>
<keyword evidence="7" id="KW-0723">Serine/threonine-protein kinase</keyword>
<evidence type="ECO:0000256" key="3">
    <source>
        <dbReference type="ARBA" id="ARBA00008536"/>
    </source>
</evidence>
<dbReference type="FunFam" id="1.10.510.10:FF:000108">
    <property type="entry name" value="L-type lectin-domain containing receptor kinase S.4"/>
    <property type="match status" value="1"/>
</dbReference>
<dbReference type="Gene3D" id="3.30.200.20">
    <property type="entry name" value="Phosphorylase Kinase, domain 1"/>
    <property type="match status" value="1"/>
</dbReference>
<dbReference type="Gene3D" id="2.60.120.200">
    <property type="match status" value="1"/>
</dbReference>
<dbReference type="Pfam" id="PF00139">
    <property type="entry name" value="Lectin_legB"/>
    <property type="match status" value="1"/>
</dbReference>
<feature type="signal peptide" evidence="23">
    <location>
        <begin position="1"/>
        <end position="23"/>
    </location>
</feature>
<dbReference type="GO" id="GO:0004674">
    <property type="term" value="F:protein serine/threonine kinase activity"/>
    <property type="evidence" value="ECO:0007669"/>
    <property type="project" value="UniProtKB-KW"/>
</dbReference>
<dbReference type="GO" id="GO:0005524">
    <property type="term" value="F:ATP binding"/>
    <property type="evidence" value="ECO:0007669"/>
    <property type="project" value="UniProtKB-UniRule"/>
</dbReference>
<keyword evidence="9 22" id="KW-0812">Transmembrane</keyword>
<keyword evidence="25" id="KW-1185">Reference proteome</keyword>
<evidence type="ECO:0000256" key="9">
    <source>
        <dbReference type="ARBA" id="ARBA00022692"/>
    </source>
</evidence>
<evidence type="ECO:0000256" key="19">
    <source>
        <dbReference type="ARBA" id="ARBA00047899"/>
    </source>
</evidence>
<keyword evidence="12 21" id="KW-0547">Nucleotide-binding</keyword>
<evidence type="ECO:0000313" key="26">
    <source>
        <dbReference type="RefSeq" id="XP_022143733.1"/>
    </source>
</evidence>
<evidence type="ECO:0000313" key="25">
    <source>
        <dbReference type="Proteomes" id="UP000504603"/>
    </source>
</evidence>
<dbReference type="SMART" id="SM00220">
    <property type="entry name" value="S_TKc"/>
    <property type="match status" value="1"/>
</dbReference>
<keyword evidence="15 22" id="KW-1133">Transmembrane helix</keyword>
<keyword evidence="6" id="KW-1003">Cell membrane</keyword>
<evidence type="ECO:0000256" key="4">
    <source>
        <dbReference type="ARBA" id="ARBA00010217"/>
    </source>
</evidence>
<comment type="similarity">
    <text evidence="3">In the N-terminal section; belongs to the leguminous lectin family.</text>
</comment>
<keyword evidence="8" id="KW-0808">Transferase</keyword>
<comment type="catalytic activity">
    <reaction evidence="19">
        <text>L-threonyl-[protein] + ATP = O-phospho-L-threonyl-[protein] + ADP + H(+)</text>
        <dbReference type="Rhea" id="RHEA:46608"/>
        <dbReference type="Rhea" id="RHEA-COMP:11060"/>
        <dbReference type="Rhea" id="RHEA-COMP:11605"/>
        <dbReference type="ChEBI" id="CHEBI:15378"/>
        <dbReference type="ChEBI" id="CHEBI:30013"/>
        <dbReference type="ChEBI" id="CHEBI:30616"/>
        <dbReference type="ChEBI" id="CHEBI:61977"/>
        <dbReference type="ChEBI" id="CHEBI:456216"/>
        <dbReference type="EC" id="2.7.11.1"/>
    </reaction>
</comment>
<keyword evidence="17" id="KW-0675">Receptor</keyword>
<keyword evidence="16 22" id="KW-0472">Membrane</keyword>
<dbReference type="PROSITE" id="PS00107">
    <property type="entry name" value="PROTEIN_KINASE_ATP"/>
    <property type="match status" value="1"/>
</dbReference>
<evidence type="ECO:0000256" key="22">
    <source>
        <dbReference type="SAM" id="Phobius"/>
    </source>
</evidence>
<dbReference type="OrthoDB" id="543442at2759"/>
<dbReference type="SUPFAM" id="SSF56112">
    <property type="entry name" value="Protein kinase-like (PK-like)"/>
    <property type="match status" value="1"/>
</dbReference>
<keyword evidence="14 21" id="KW-0067">ATP-binding</keyword>
<keyword evidence="10 23" id="KW-0732">Signal</keyword>
<proteinExistence type="inferred from homology"/>
<dbReference type="Gene3D" id="1.10.510.10">
    <property type="entry name" value="Transferase(Phosphotransferase) domain 1"/>
    <property type="match status" value="1"/>
</dbReference>
<keyword evidence="11" id="KW-0430">Lectin</keyword>
<evidence type="ECO:0000256" key="6">
    <source>
        <dbReference type="ARBA" id="ARBA00022475"/>
    </source>
</evidence>
<dbReference type="InterPro" id="IPR011009">
    <property type="entry name" value="Kinase-like_dom_sf"/>
</dbReference>
<dbReference type="FunFam" id="2.60.120.200:FF:000112">
    <property type="entry name" value="L-type lectin-domain containing receptor kinase V.9"/>
    <property type="match status" value="1"/>
</dbReference>
<accession>A0A6J1CRF8</accession>
<evidence type="ECO:0000256" key="10">
    <source>
        <dbReference type="ARBA" id="ARBA00022729"/>
    </source>
</evidence>